<dbReference type="AlphaFoldDB" id="A0A8S0S0C0"/>
<protein>
    <submittedName>
        <fullName evidence="2">Uncharacterized protein</fullName>
    </submittedName>
</protein>
<name>A0A8S0S0C0_OLEEU</name>
<keyword evidence="1" id="KW-0472">Membrane</keyword>
<gene>
    <name evidence="2" type="ORF">OLEA9_A061111</name>
</gene>
<evidence type="ECO:0000313" key="2">
    <source>
        <dbReference type="EMBL" id="CAA2985067.1"/>
    </source>
</evidence>
<evidence type="ECO:0000256" key="1">
    <source>
        <dbReference type="SAM" id="Phobius"/>
    </source>
</evidence>
<dbReference type="EMBL" id="CACTIH010003790">
    <property type="protein sequence ID" value="CAA2985067.1"/>
    <property type="molecule type" value="Genomic_DNA"/>
</dbReference>
<accession>A0A8S0S0C0</accession>
<dbReference type="Gramene" id="OE9A061111T1">
    <property type="protein sequence ID" value="OE9A061111C1"/>
    <property type="gene ID" value="OE9A061111"/>
</dbReference>
<feature type="transmembrane region" description="Helical" evidence="1">
    <location>
        <begin position="34"/>
        <end position="56"/>
    </location>
</feature>
<dbReference type="Proteomes" id="UP000594638">
    <property type="component" value="Unassembled WGS sequence"/>
</dbReference>
<reference evidence="2 3" key="1">
    <citation type="submission" date="2019-12" db="EMBL/GenBank/DDBJ databases">
        <authorList>
            <person name="Alioto T."/>
            <person name="Alioto T."/>
            <person name="Gomez Garrido J."/>
        </authorList>
    </citation>
    <scope>NUCLEOTIDE SEQUENCE [LARGE SCALE GENOMIC DNA]</scope>
</reference>
<keyword evidence="3" id="KW-1185">Reference proteome</keyword>
<proteinExistence type="predicted"/>
<evidence type="ECO:0000313" key="3">
    <source>
        <dbReference type="Proteomes" id="UP000594638"/>
    </source>
</evidence>
<organism evidence="2 3">
    <name type="scientific">Olea europaea subsp. europaea</name>
    <dbReference type="NCBI Taxonomy" id="158383"/>
    <lineage>
        <taxon>Eukaryota</taxon>
        <taxon>Viridiplantae</taxon>
        <taxon>Streptophyta</taxon>
        <taxon>Embryophyta</taxon>
        <taxon>Tracheophyta</taxon>
        <taxon>Spermatophyta</taxon>
        <taxon>Magnoliopsida</taxon>
        <taxon>eudicotyledons</taxon>
        <taxon>Gunneridae</taxon>
        <taxon>Pentapetalae</taxon>
        <taxon>asterids</taxon>
        <taxon>lamiids</taxon>
        <taxon>Lamiales</taxon>
        <taxon>Oleaceae</taxon>
        <taxon>Oleeae</taxon>
        <taxon>Olea</taxon>
    </lineage>
</organism>
<keyword evidence="1" id="KW-0812">Transmembrane</keyword>
<keyword evidence="1" id="KW-1133">Transmembrane helix</keyword>
<comment type="caution">
    <text evidence="2">The sequence shown here is derived from an EMBL/GenBank/DDBJ whole genome shotgun (WGS) entry which is preliminary data.</text>
</comment>
<sequence length="92" mass="9840">MLVPVMEWLDSSSTGFLQRSVVALVAEWDFGFDWLVVEVFGVGVGGGGHIVVVVILSSDLAHQLGDGGSVVVMLPDLASWWWRQLTVGGEGL</sequence>